<feature type="compositionally biased region" description="Basic and acidic residues" evidence="15">
    <location>
        <begin position="610"/>
        <end position="623"/>
    </location>
</feature>
<keyword evidence="9 14" id="KW-0378">Hydrolase</keyword>
<dbReference type="EMBL" id="CABFNS010000651">
    <property type="protein sequence ID" value="VUC22592.1"/>
    <property type="molecule type" value="Genomic_DNA"/>
</dbReference>
<proteinExistence type="inferred from homology"/>
<keyword evidence="10" id="KW-0843">Virulence</keyword>
<keyword evidence="4" id="KW-1003">Cell membrane</keyword>
<evidence type="ECO:0000256" key="6">
    <source>
        <dbReference type="ARBA" id="ARBA00022645"/>
    </source>
</evidence>
<evidence type="ECO:0000256" key="5">
    <source>
        <dbReference type="ARBA" id="ARBA00022622"/>
    </source>
</evidence>
<evidence type="ECO:0000256" key="9">
    <source>
        <dbReference type="ARBA" id="ARBA00022801"/>
    </source>
</evidence>
<keyword evidence="5" id="KW-0336">GPI-anchor</keyword>
<evidence type="ECO:0000313" key="16">
    <source>
        <dbReference type="EMBL" id="VUC22592.1"/>
    </source>
</evidence>
<evidence type="ECO:0000256" key="10">
    <source>
        <dbReference type="ARBA" id="ARBA00023026"/>
    </source>
</evidence>
<feature type="signal peptide" evidence="14">
    <location>
        <begin position="1"/>
        <end position="19"/>
    </location>
</feature>
<keyword evidence="8 14" id="KW-0732">Signal</keyword>
<dbReference type="InterPro" id="IPR018202">
    <property type="entry name" value="Ser_caboxypep_ser_AS"/>
</dbReference>
<evidence type="ECO:0000256" key="2">
    <source>
        <dbReference type="ARBA" id="ARBA00004609"/>
    </source>
</evidence>
<accession>A0ABY6TV98</accession>
<feature type="region of interest" description="Disordered" evidence="15">
    <location>
        <begin position="610"/>
        <end position="634"/>
    </location>
</feature>
<reference evidence="16 17" key="1">
    <citation type="submission" date="2019-06" db="EMBL/GenBank/DDBJ databases">
        <authorList>
            <person name="Broberg M."/>
        </authorList>
    </citation>
    <scope>NUCLEOTIDE SEQUENCE [LARGE SCALE GENOMIC DNA]</scope>
</reference>
<evidence type="ECO:0000256" key="13">
    <source>
        <dbReference type="ARBA" id="ARBA00037356"/>
    </source>
</evidence>
<comment type="catalytic activity">
    <reaction evidence="1">
        <text>Preferential release of a C-terminal arginine or lysine residue.</text>
        <dbReference type="EC" id="3.4.16.6"/>
    </reaction>
</comment>
<evidence type="ECO:0000256" key="7">
    <source>
        <dbReference type="ARBA" id="ARBA00022670"/>
    </source>
</evidence>
<comment type="subcellular location">
    <subcellularLocation>
        <location evidence="2">Cell membrane</location>
        <topology evidence="2">Lipid-anchor</topology>
        <topology evidence="2">GPI-anchor</topology>
    </subcellularLocation>
</comment>
<keyword evidence="7 14" id="KW-0645">Protease</keyword>
<dbReference type="Pfam" id="PF00450">
    <property type="entry name" value="Peptidase_S10"/>
    <property type="match status" value="1"/>
</dbReference>
<keyword evidence="5" id="KW-0472">Membrane</keyword>
<dbReference type="InterPro" id="IPR029058">
    <property type="entry name" value="AB_hydrolase_fold"/>
</dbReference>
<keyword evidence="11" id="KW-0325">Glycoprotein</keyword>
<gene>
    <name evidence="16" type="ORF">CLO192961_LOCUS89848</name>
</gene>
<protein>
    <recommendedName>
        <fullName evidence="14">Carboxypeptidase</fullName>
        <ecNumber evidence="14">3.4.16.-</ecNumber>
    </recommendedName>
</protein>
<evidence type="ECO:0000256" key="15">
    <source>
        <dbReference type="SAM" id="MobiDB-lite"/>
    </source>
</evidence>
<dbReference type="Gene3D" id="3.40.50.1820">
    <property type="entry name" value="alpha/beta hydrolase"/>
    <property type="match status" value="1"/>
</dbReference>
<organism evidence="16 17">
    <name type="scientific">Bionectria ochroleuca</name>
    <name type="common">Gliocladium roseum</name>
    <dbReference type="NCBI Taxonomy" id="29856"/>
    <lineage>
        <taxon>Eukaryota</taxon>
        <taxon>Fungi</taxon>
        <taxon>Dikarya</taxon>
        <taxon>Ascomycota</taxon>
        <taxon>Pezizomycotina</taxon>
        <taxon>Sordariomycetes</taxon>
        <taxon>Hypocreomycetidae</taxon>
        <taxon>Hypocreales</taxon>
        <taxon>Bionectriaceae</taxon>
        <taxon>Clonostachys</taxon>
    </lineage>
</organism>
<dbReference type="InterPro" id="IPR001563">
    <property type="entry name" value="Peptidase_S10"/>
</dbReference>
<evidence type="ECO:0000256" key="12">
    <source>
        <dbReference type="ARBA" id="ARBA00023288"/>
    </source>
</evidence>
<comment type="similarity">
    <text evidence="3 14">Belongs to the peptidase S10 family.</text>
</comment>
<name>A0ABY6TV98_BIOOC</name>
<feature type="chain" id="PRO_5044971725" description="Carboxypeptidase" evidence="14">
    <location>
        <begin position="20"/>
        <end position="634"/>
    </location>
</feature>
<keyword evidence="6 14" id="KW-0121">Carboxypeptidase</keyword>
<feature type="compositionally biased region" description="Acidic residues" evidence="15">
    <location>
        <begin position="624"/>
        <end position="634"/>
    </location>
</feature>
<dbReference type="PANTHER" id="PTHR11802">
    <property type="entry name" value="SERINE PROTEASE FAMILY S10 SERINE CARBOXYPEPTIDASE"/>
    <property type="match status" value="1"/>
</dbReference>
<keyword evidence="17" id="KW-1185">Reference proteome</keyword>
<comment type="caution">
    <text evidence="16">The sequence shown here is derived from an EMBL/GenBank/DDBJ whole genome shotgun (WGS) entry which is preliminary data.</text>
</comment>
<comment type="function">
    <text evidence="13">Extracellular serine carboxypeptidase that contributes to pathogenicity.</text>
</comment>
<evidence type="ECO:0000313" key="17">
    <source>
        <dbReference type="Proteomes" id="UP000766486"/>
    </source>
</evidence>
<evidence type="ECO:0000256" key="3">
    <source>
        <dbReference type="ARBA" id="ARBA00009431"/>
    </source>
</evidence>
<evidence type="ECO:0000256" key="4">
    <source>
        <dbReference type="ARBA" id="ARBA00022475"/>
    </source>
</evidence>
<keyword evidence="12" id="KW-0449">Lipoprotein</keyword>
<dbReference type="PROSITE" id="PS00131">
    <property type="entry name" value="CARBOXYPEPT_SER_SER"/>
    <property type="match status" value="1"/>
</dbReference>
<dbReference type="PRINTS" id="PR00724">
    <property type="entry name" value="CRBOXYPTASEC"/>
</dbReference>
<dbReference type="Proteomes" id="UP000766486">
    <property type="component" value="Unassembled WGS sequence"/>
</dbReference>
<evidence type="ECO:0000256" key="11">
    <source>
        <dbReference type="ARBA" id="ARBA00023180"/>
    </source>
</evidence>
<dbReference type="EC" id="3.4.16.-" evidence="14"/>
<evidence type="ECO:0000256" key="1">
    <source>
        <dbReference type="ARBA" id="ARBA00001003"/>
    </source>
</evidence>
<evidence type="ECO:0000256" key="14">
    <source>
        <dbReference type="RuleBase" id="RU361156"/>
    </source>
</evidence>
<sequence>MRSAGLLSVAIGFAGFATAQFPPKPEGQKILRSKFHENVTITYKEPNICEPSSSARSYAGYVHLPPRFLDDVDGEKQDYPINNFFWFFEARNSPQDAPLAIWLNGGPGASSMIGLLSENGPCIINEDSETTQPNPWSWNNHVNMLYIDQPNQVGFSYDEPTNGTAVFDDQRIYPGEFPEGSPEGNYTHRLGTFPSQKPSHTTNSTAQAAHALWHFAQTWFTEFPHYKPVDDRISLWAESYGGHYGPGFARFFQEQNEKIKDGTIDDENAHYLHLDTLGIVNGYMDAVIQSEYYIDFPYNNTYDIQVFNQSLYDELKTNWTTPGGCKDQLTTCQDRLSLFDVNTINRGHVKPTDVCDIAPECDDAVPALYASLNRGWLDIANPVAEPFPPPYLYGYATQEAVLAAIGSPVNFTFDSFTVASNFASTRDEIHGGFLDAIAYLLDSGVKVHMMYGDRDYACNWVGGEAAALAVPYSRQEKFASASYGNFSVQGAGVSGITRQLGNYSFTRVFQAGHMVPSYTPEAAYEIFMRATFGRDIATGTVPVHDDLTNEGEEADRWVKNEDPGVAEPRCYVLAPGTCTPEVWQKVKEGKVLVKDYFVVEIYDDADEHADEKAGYDGYKKENADMEETEGNDEL</sequence>
<dbReference type="PANTHER" id="PTHR11802:SF189">
    <property type="entry name" value="CARBOXYPEPTIDASE"/>
    <property type="match status" value="1"/>
</dbReference>
<evidence type="ECO:0000256" key="8">
    <source>
        <dbReference type="ARBA" id="ARBA00022729"/>
    </source>
</evidence>
<dbReference type="SUPFAM" id="SSF53474">
    <property type="entry name" value="alpha/beta-Hydrolases"/>
    <property type="match status" value="1"/>
</dbReference>